<keyword evidence="8" id="KW-1185">Reference proteome</keyword>
<reference evidence="7 8" key="1">
    <citation type="submission" date="2012-02" db="EMBL/GenBank/DDBJ databases">
        <title>Improved High-Quality Draft sequence of Microvirga sp. WSM3557.</title>
        <authorList>
            <consortium name="US DOE Joint Genome Institute"/>
            <person name="Lucas S."/>
            <person name="Han J."/>
            <person name="Lapidus A."/>
            <person name="Cheng J.-F."/>
            <person name="Goodwin L."/>
            <person name="Pitluck S."/>
            <person name="Peters L."/>
            <person name="Zhang X."/>
            <person name="Detter J.C."/>
            <person name="Han C."/>
            <person name="Tapia R."/>
            <person name="Land M."/>
            <person name="Hauser L."/>
            <person name="Kyrpides N."/>
            <person name="Ivanova N."/>
            <person name="Pagani I."/>
            <person name="Brau L."/>
            <person name="Yates R."/>
            <person name="O'Hara G."/>
            <person name="Rui T."/>
            <person name="Howieson J."/>
            <person name="Reeve W."/>
            <person name="Woyke T."/>
        </authorList>
    </citation>
    <scope>NUCLEOTIDE SEQUENCE [LARGE SCALE GENOMIC DNA]</scope>
    <source>
        <strain evidence="7 8">WSM3557</strain>
    </source>
</reference>
<evidence type="ECO:0000256" key="4">
    <source>
        <dbReference type="ARBA" id="ARBA00023139"/>
    </source>
</evidence>
<evidence type="ECO:0000313" key="7">
    <source>
        <dbReference type="EMBL" id="EIM26074.1"/>
    </source>
</evidence>
<keyword evidence="4" id="KW-0564">Palmitate</keyword>
<dbReference type="Proteomes" id="UP000003947">
    <property type="component" value="Unassembled WGS sequence"/>
</dbReference>
<dbReference type="PATRIC" id="fig|864069.3.peg.7274"/>
<comment type="similarity">
    <text evidence="6">Belongs to the nlpA lipoprotein family.</text>
</comment>
<dbReference type="Gene3D" id="3.40.190.10">
    <property type="entry name" value="Periplasmic binding protein-like II"/>
    <property type="match status" value="2"/>
</dbReference>
<dbReference type="InterPro" id="IPR006311">
    <property type="entry name" value="TAT_signal"/>
</dbReference>
<dbReference type="SUPFAM" id="SSF53850">
    <property type="entry name" value="Periplasmic binding protein-like II"/>
    <property type="match status" value="1"/>
</dbReference>
<dbReference type="HOGENOM" id="CLU_067080_0_0_5"/>
<keyword evidence="5 6" id="KW-0449">Lipoprotein</keyword>
<dbReference type="Pfam" id="PF03180">
    <property type="entry name" value="Lipoprotein_9"/>
    <property type="match status" value="1"/>
</dbReference>
<evidence type="ECO:0000313" key="8">
    <source>
        <dbReference type="Proteomes" id="UP000003947"/>
    </source>
</evidence>
<dbReference type="AlphaFoldDB" id="I4YQ32"/>
<keyword evidence="2" id="KW-0732">Signal</keyword>
<protein>
    <recommendedName>
        <fullName evidence="6">Lipoprotein</fullName>
    </recommendedName>
</protein>
<dbReference type="PIRSF" id="PIRSF002854">
    <property type="entry name" value="MetQ"/>
    <property type="match status" value="1"/>
</dbReference>
<dbReference type="CDD" id="cd13598">
    <property type="entry name" value="PBP2_lipoprotein_IlpA_like"/>
    <property type="match status" value="1"/>
</dbReference>
<evidence type="ECO:0000256" key="1">
    <source>
        <dbReference type="ARBA" id="ARBA00004635"/>
    </source>
</evidence>
<comment type="subcellular location">
    <subcellularLocation>
        <location evidence="1">Membrane</location>
        <topology evidence="1">Lipid-anchor</topology>
    </subcellularLocation>
</comment>
<organism evidence="7 8">
    <name type="scientific">Microvirga lotononidis</name>
    <dbReference type="NCBI Taxonomy" id="864069"/>
    <lineage>
        <taxon>Bacteria</taxon>
        <taxon>Pseudomonadati</taxon>
        <taxon>Pseudomonadota</taxon>
        <taxon>Alphaproteobacteria</taxon>
        <taxon>Hyphomicrobiales</taxon>
        <taxon>Methylobacteriaceae</taxon>
        <taxon>Microvirga</taxon>
    </lineage>
</organism>
<dbReference type="PROSITE" id="PS51318">
    <property type="entry name" value="TAT"/>
    <property type="match status" value="1"/>
</dbReference>
<evidence type="ECO:0000256" key="3">
    <source>
        <dbReference type="ARBA" id="ARBA00023136"/>
    </source>
</evidence>
<dbReference type="PANTHER" id="PTHR30429:SF1">
    <property type="entry name" value="D-METHIONINE-BINDING LIPOPROTEIN METQ-RELATED"/>
    <property type="match status" value="1"/>
</dbReference>
<dbReference type="eggNOG" id="COG1464">
    <property type="taxonomic scope" value="Bacteria"/>
</dbReference>
<dbReference type="NCBIfam" id="TIGR00363">
    <property type="entry name" value="MetQ/NlpA family lipoprotein"/>
    <property type="match status" value="1"/>
</dbReference>
<name>I4YQ32_9HYPH</name>
<dbReference type="STRING" id="864069.MicloDRAFT_00068060"/>
<dbReference type="EMBL" id="JH660647">
    <property type="protein sequence ID" value="EIM26074.1"/>
    <property type="molecule type" value="Genomic_DNA"/>
</dbReference>
<accession>I4YQ32</accession>
<keyword evidence="3" id="KW-0472">Membrane</keyword>
<dbReference type="GO" id="GO:0016020">
    <property type="term" value="C:membrane"/>
    <property type="evidence" value="ECO:0007669"/>
    <property type="project" value="UniProtKB-SubCell"/>
</dbReference>
<evidence type="ECO:0000256" key="2">
    <source>
        <dbReference type="ARBA" id="ARBA00022729"/>
    </source>
</evidence>
<proteinExistence type="inferred from homology"/>
<dbReference type="PANTHER" id="PTHR30429">
    <property type="entry name" value="D-METHIONINE-BINDING LIPOPROTEIN METQ"/>
    <property type="match status" value="1"/>
</dbReference>
<sequence precursor="true">MSGFELKPDTLCLKGHPMSVFTRRSLLSATFALGAVVAAALPAAAQQKSIKVGVMSGAEEEVAQVVKKVAAGKGLNVELVPFSDYALVNEALERKDLDANAFQHKPYLDAQIAARGYKIVPVGFTFVQPIGLYSTKVKTVADLPKGAKIGIPNDPSNGGRALNLLAAQGVIKIKEGQGLSPSLLDIAENPKDVRFSELDAAQLPRALPDLDAAVINTDHAINAGLDIRKDTIAVEKREGNPYANFVAARQGDENRPEIKTFVESYQSPEVAKFLEERFKGAIIPAW</sequence>
<gene>
    <name evidence="7" type="ORF">MicloDRAFT_00068060</name>
</gene>
<dbReference type="InterPro" id="IPR004872">
    <property type="entry name" value="Lipoprotein_NlpA"/>
</dbReference>
<evidence type="ECO:0000256" key="5">
    <source>
        <dbReference type="ARBA" id="ARBA00023288"/>
    </source>
</evidence>
<evidence type="ECO:0000256" key="6">
    <source>
        <dbReference type="PIRNR" id="PIRNR002854"/>
    </source>
</evidence>